<dbReference type="EMBL" id="CAJNNV010029633">
    <property type="protein sequence ID" value="CAE8629375.1"/>
    <property type="molecule type" value="Genomic_DNA"/>
</dbReference>
<name>A0A813FZN1_POLGL</name>
<evidence type="ECO:0000313" key="1">
    <source>
        <dbReference type="EMBL" id="CAE8617601.1"/>
    </source>
</evidence>
<protein>
    <submittedName>
        <fullName evidence="1">Uncharacterized protein</fullName>
    </submittedName>
</protein>
<gene>
    <name evidence="1" type="ORF">PGLA1383_LOCUS35261</name>
    <name evidence="2" type="ORF">PGLA1383_LOCUS45879</name>
</gene>
<dbReference type="EMBL" id="CAJNNV010026224">
    <property type="protein sequence ID" value="CAE8617601.1"/>
    <property type="molecule type" value="Genomic_DNA"/>
</dbReference>
<evidence type="ECO:0000313" key="2">
    <source>
        <dbReference type="EMBL" id="CAE8629375.1"/>
    </source>
</evidence>
<dbReference type="OrthoDB" id="434641at2759"/>
<reference evidence="1" key="1">
    <citation type="submission" date="2021-02" db="EMBL/GenBank/DDBJ databases">
        <authorList>
            <person name="Dougan E. K."/>
            <person name="Rhodes N."/>
            <person name="Thang M."/>
            <person name="Chan C."/>
        </authorList>
    </citation>
    <scope>NUCLEOTIDE SEQUENCE</scope>
</reference>
<organism evidence="1 3">
    <name type="scientific">Polarella glacialis</name>
    <name type="common">Dinoflagellate</name>
    <dbReference type="NCBI Taxonomy" id="89957"/>
    <lineage>
        <taxon>Eukaryota</taxon>
        <taxon>Sar</taxon>
        <taxon>Alveolata</taxon>
        <taxon>Dinophyceae</taxon>
        <taxon>Suessiales</taxon>
        <taxon>Suessiaceae</taxon>
        <taxon>Polarella</taxon>
    </lineage>
</organism>
<comment type="caution">
    <text evidence="1">The sequence shown here is derived from an EMBL/GenBank/DDBJ whole genome shotgun (WGS) entry which is preliminary data.</text>
</comment>
<dbReference type="Proteomes" id="UP000654075">
    <property type="component" value="Unassembled WGS sequence"/>
</dbReference>
<accession>A0A813FZN1</accession>
<proteinExistence type="predicted"/>
<keyword evidence="3" id="KW-1185">Reference proteome</keyword>
<feature type="non-terminal residue" evidence="1">
    <location>
        <position position="78"/>
    </location>
</feature>
<dbReference type="AlphaFoldDB" id="A0A813FZN1"/>
<feature type="non-terminal residue" evidence="1">
    <location>
        <position position="1"/>
    </location>
</feature>
<sequence length="78" mass="7912">CVTTPMAGCNCSRRALPSSARLERLCTSSSQSEIFGLDSSGCRAGFETGSSFDPVTNGIDVAVKPLPGGGALVVADCE</sequence>
<evidence type="ECO:0000313" key="3">
    <source>
        <dbReference type="Proteomes" id="UP000654075"/>
    </source>
</evidence>